<dbReference type="InterPro" id="IPR018060">
    <property type="entry name" value="HTH_AraC"/>
</dbReference>
<dbReference type="Gene3D" id="1.10.10.60">
    <property type="entry name" value="Homeodomain-like"/>
    <property type="match status" value="1"/>
</dbReference>
<dbReference type="RefSeq" id="WP_303914515.1">
    <property type="nucleotide sequence ID" value="NZ_DYXM01000228.1"/>
</dbReference>
<evidence type="ECO:0000256" key="4">
    <source>
        <dbReference type="SAM" id="MobiDB-lite"/>
    </source>
</evidence>
<sequence length="352" mass="37949">MEPLIRSASLRGFAPLITALGGDPGAYLSRFGIPRRALDRDDGLVSITAHDLMLDAAAAELGCPDLGLRLAEHQDLDILGPIAVAVAASSNGAEALRYAAQFMFVHSPALAIEISPDPWDERGVVALTYRKDILQSPYSPQAIELGLGVFFHVGSSLLAGAPGFRSVEIPHSPIAPVSRYTEFFGTDVKFNRPTAALRVDRRVLENSFASADDTVRSAAVDFLSARYSNPNQSFAHRTRLAIAEHLHAGAPSLSTIAELLTQHPRTLQRQLAEEDTSYAVILDSVRRDTAYRYLTTTDLPLGQIASLVGFREQSALSHAVRRWYGVSPRELRDGGPGAGPGYTPGHTRGDAT</sequence>
<dbReference type="GO" id="GO:0003700">
    <property type="term" value="F:DNA-binding transcription factor activity"/>
    <property type="evidence" value="ECO:0007669"/>
    <property type="project" value="InterPro"/>
</dbReference>
<dbReference type="AlphaFoldDB" id="A0A921JZA5"/>
<keyword evidence="1" id="KW-0805">Transcription regulation</keyword>
<dbReference type="InterPro" id="IPR009057">
    <property type="entry name" value="Homeodomain-like_sf"/>
</dbReference>
<dbReference type="SUPFAM" id="SSF46689">
    <property type="entry name" value="Homeodomain-like"/>
    <property type="match status" value="1"/>
</dbReference>
<dbReference type="EMBL" id="DYXM01000228">
    <property type="protein sequence ID" value="HJE91713.1"/>
    <property type="molecule type" value="Genomic_DNA"/>
</dbReference>
<reference evidence="6" key="1">
    <citation type="journal article" date="2021" name="PeerJ">
        <title>Extensive microbial diversity within the chicken gut microbiome revealed by metagenomics and culture.</title>
        <authorList>
            <person name="Gilroy R."/>
            <person name="Ravi A."/>
            <person name="Getino M."/>
            <person name="Pursley I."/>
            <person name="Horton D.L."/>
            <person name="Alikhan N.F."/>
            <person name="Baker D."/>
            <person name="Gharbi K."/>
            <person name="Hall N."/>
            <person name="Watson M."/>
            <person name="Adriaenssens E.M."/>
            <person name="Foster-Nyarko E."/>
            <person name="Jarju S."/>
            <person name="Secka A."/>
            <person name="Antonio M."/>
            <person name="Oren A."/>
            <person name="Chaudhuri R.R."/>
            <person name="La Ragione R."/>
            <person name="Hildebrand F."/>
            <person name="Pallen M.J."/>
        </authorList>
    </citation>
    <scope>NUCLEOTIDE SEQUENCE</scope>
    <source>
        <strain evidence="6">ChiGjej1B1-18357</strain>
    </source>
</reference>
<evidence type="ECO:0000313" key="6">
    <source>
        <dbReference type="EMBL" id="HJE91713.1"/>
    </source>
</evidence>
<dbReference type="Pfam" id="PF12833">
    <property type="entry name" value="HTH_18"/>
    <property type="match status" value="1"/>
</dbReference>
<feature type="region of interest" description="Disordered" evidence="4">
    <location>
        <begin position="328"/>
        <end position="352"/>
    </location>
</feature>
<organism evidence="6 7">
    <name type="scientific">Dietzia timorensis</name>
    <dbReference type="NCBI Taxonomy" id="499555"/>
    <lineage>
        <taxon>Bacteria</taxon>
        <taxon>Bacillati</taxon>
        <taxon>Actinomycetota</taxon>
        <taxon>Actinomycetes</taxon>
        <taxon>Mycobacteriales</taxon>
        <taxon>Dietziaceae</taxon>
        <taxon>Dietzia</taxon>
    </lineage>
</organism>
<gene>
    <name evidence="6" type="ORF">K8V11_11975</name>
</gene>
<keyword evidence="3" id="KW-0804">Transcription</keyword>
<reference evidence="6" key="2">
    <citation type="submission" date="2021-09" db="EMBL/GenBank/DDBJ databases">
        <authorList>
            <person name="Gilroy R."/>
        </authorList>
    </citation>
    <scope>NUCLEOTIDE SEQUENCE</scope>
    <source>
        <strain evidence="6">ChiGjej1B1-18357</strain>
    </source>
</reference>
<dbReference type="Proteomes" id="UP000776650">
    <property type="component" value="Unassembled WGS sequence"/>
</dbReference>
<evidence type="ECO:0000313" key="7">
    <source>
        <dbReference type="Proteomes" id="UP000776650"/>
    </source>
</evidence>
<dbReference type="PROSITE" id="PS01124">
    <property type="entry name" value="HTH_ARAC_FAMILY_2"/>
    <property type="match status" value="1"/>
</dbReference>
<evidence type="ECO:0000259" key="5">
    <source>
        <dbReference type="PROSITE" id="PS01124"/>
    </source>
</evidence>
<dbReference type="GO" id="GO:0000976">
    <property type="term" value="F:transcription cis-regulatory region binding"/>
    <property type="evidence" value="ECO:0007669"/>
    <property type="project" value="TreeGrafter"/>
</dbReference>
<proteinExistence type="predicted"/>
<feature type="domain" description="HTH araC/xylS-type" evidence="5">
    <location>
        <begin position="236"/>
        <end position="334"/>
    </location>
</feature>
<accession>A0A921JZA5</accession>
<keyword evidence="2" id="KW-0238">DNA-binding</keyword>
<evidence type="ECO:0000256" key="3">
    <source>
        <dbReference type="ARBA" id="ARBA00023163"/>
    </source>
</evidence>
<dbReference type="PANTHER" id="PTHR47894">
    <property type="entry name" value="HTH-TYPE TRANSCRIPTIONAL REGULATOR GADX"/>
    <property type="match status" value="1"/>
</dbReference>
<dbReference type="Pfam" id="PF12625">
    <property type="entry name" value="Arabinose_bd"/>
    <property type="match status" value="1"/>
</dbReference>
<evidence type="ECO:0000256" key="1">
    <source>
        <dbReference type="ARBA" id="ARBA00023015"/>
    </source>
</evidence>
<dbReference type="PANTHER" id="PTHR47894:SF4">
    <property type="entry name" value="HTH-TYPE TRANSCRIPTIONAL REGULATOR GADX"/>
    <property type="match status" value="1"/>
</dbReference>
<dbReference type="GO" id="GO:0005829">
    <property type="term" value="C:cytosol"/>
    <property type="evidence" value="ECO:0007669"/>
    <property type="project" value="TreeGrafter"/>
</dbReference>
<dbReference type="SMART" id="SM00342">
    <property type="entry name" value="HTH_ARAC"/>
    <property type="match status" value="1"/>
</dbReference>
<comment type="caution">
    <text evidence="6">The sequence shown here is derived from an EMBL/GenBank/DDBJ whole genome shotgun (WGS) entry which is preliminary data.</text>
</comment>
<evidence type="ECO:0000256" key="2">
    <source>
        <dbReference type="ARBA" id="ARBA00023125"/>
    </source>
</evidence>
<protein>
    <submittedName>
        <fullName evidence="6">AraC family transcriptional regulator</fullName>
    </submittedName>
</protein>
<name>A0A921JZA5_9ACTN</name>
<dbReference type="InterPro" id="IPR032687">
    <property type="entry name" value="AraC-type_N"/>
</dbReference>